<evidence type="ECO:0000256" key="4">
    <source>
        <dbReference type="SAM" id="Phobius"/>
    </source>
</evidence>
<organism evidence="6 7">
    <name type="scientific">Kalanchoe fedtschenkoi</name>
    <name type="common">Lavender scallops</name>
    <name type="synonym">South American air plant</name>
    <dbReference type="NCBI Taxonomy" id="63787"/>
    <lineage>
        <taxon>Eukaryota</taxon>
        <taxon>Viridiplantae</taxon>
        <taxon>Streptophyta</taxon>
        <taxon>Embryophyta</taxon>
        <taxon>Tracheophyta</taxon>
        <taxon>Spermatophyta</taxon>
        <taxon>Magnoliopsida</taxon>
        <taxon>eudicotyledons</taxon>
        <taxon>Gunneridae</taxon>
        <taxon>Pentapetalae</taxon>
        <taxon>Saxifragales</taxon>
        <taxon>Crassulaceae</taxon>
        <taxon>Kalanchoe</taxon>
    </lineage>
</organism>
<keyword evidence="4" id="KW-1133">Transmembrane helix</keyword>
<keyword evidence="7" id="KW-1185">Reference proteome</keyword>
<keyword evidence="4" id="KW-0812">Transmembrane</keyword>
<dbReference type="Gene3D" id="1.10.287.630">
    <property type="entry name" value="Helix hairpin bin"/>
    <property type="match status" value="1"/>
</dbReference>
<keyword evidence="2" id="KW-0407">Ion channel</keyword>
<accession>A0A7N0TY62</accession>
<keyword evidence="1" id="KW-0406">Ion transport</keyword>
<dbReference type="PANTHER" id="PTHR45651:SF69">
    <property type="entry name" value="CYCLIC NUCLEOTIDE-GATED ION CHANNEL 17"/>
    <property type="match status" value="1"/>
</dbReference>
<evidence type="ECO:0000313" key="6">
    <source>
        <dbReference type="EnsemblPlants" id="Kaladp0048s0488.1.v1.1"/>
    </source>
</evidence>
<feature type="domain" description="Cyclic nucleotide-binding" evidence="5">
    <location>
        <begin position="492"/>
        <end position="591"/>
    </location>
</feature>
<keyword evidence="1" id="KW-1071">Ligand-gated ion channel</keyword>
<dbReference type="Gramene" id="Kaladp0048s0488.1.v1.1">
    <property type="protein sequence ID" value="Kaladp0048s0488.1.v1.1"/>
    <property type="gene ID" value="Kaladp0048s0488.v1.1"/>
</dbReference>
<evidence type="ECO:0000313" key="7">
    <source>
        <dbReference type="Proteomes" id="UP000594263"/>
    </source>
</evidence>
<name>A0A7N0TY62_KALFE</name>
<feature type="region of interest" description="Disordered" evidence="3">
    <location>
        <begin position="54"/>
        <end position="82"/>
    </location>
</feature>
<feature type="transmembrane region" description="Helical" evidence="4">
    <location>
        <begin position="95"/>
        <end position="117"/>
    </location>
</feature>
<sequence>MNDDLSEFYGLQRLIYEYLNLTISRFPWGREDSLNVRLLSSFNRLFSLPKSETEEGLDASDLPERSTSGESEEHQQDTGSPKTWILDPDSDSVLIWNKLFLCACLVALFIDPLYFFLPMMVGKANEFPCADIDLSLSIRITCIRTVADVFYWIHMYIKFRTGYLLPTSCITGRGRLVVELNKVAMRYLKSSFLVDLVATLPLPQTVIWTITRDPESNHQNKALALVFLLQYLPRLYIIFPLIHRIIRASGVVTKTTWAGASYILLLYLLISHVIGAAWYLLALDRYMTCLKSICKLELAPFRCVPKYLECATKHHVARIAWADSTRVFVSCDPGNDIDFQYGIFEYAVAKNVFSSDFAVKYFYGLWFGVQNLSSVGQNLATSAFIGETTFSILIGLTGIILFARLVGDIQTFLKSSTGRCEQWRVRRRETEEWMEDRRFPKDIRERVRRYIEYKWLATRGVNEEYIRRSLPADIQRDIQRHLCLDLVRRVPLFARMDDQLLDAICDRLVSSLITKGAYRVREGDPVTEMLFIIRGKLETSNSNDHQAGILSPGDFCGEELLEWALHSDSNSSPTLPSSTRTVRAILEVEAFALRAEDLKCVARQFKKFSSRKLRHIFRFYSHSWRTWAASFIQAAWRRSKRKKERKSLSEMQPFTSSKSTKIEQEGVRTDEVFSHGSSSYYHKMDMGDAVLAIAANPRKGIHSVKPEEPDFSTEI</sequence>
<dbReference type="Gene3D" id="2.60.120.10">
    <property type="entry name" value="Jelly Rolls"/>
    <property type="match status" value="1"/>
</dbReference>
<dbReference type="InterPro" id="IPR014710">
    <property type="entry name" value="RmlC-like_jellyroll"/>
</dbReference>
<dbReference type="Proteomes" id="UP000594263">
    <property type="component" value="Unplaced"/>
</dbReference>
<dbReference type="InterPro" id="IPR018490">
    <property type="entry name" value="cNMP-bd_dom_sf"/>
</dbReference>
<feature type="transmembrane region" description="Helical" evidence="4">
    <location>
        <begin position="222"/>
        <end position="242"/>
    </location>
</feature>
<dbReference type="SUPFAM" id="SSF51206">
    <property type="entry name" value="cAMP-binding domain-like"/>
    <property type="match status" value="1"/>
</dbReference>
<dbReference type="SMART" id="SM00100">
    <property type="entry name" value="cNMP"/>
    <property type="match status" value="1"/>
</dbReference>
<feature type="region of interest" description="Disordered" evidence="3">
    <location>
        <begin position="647"/>
        <end position="666"/>
    </location>
</feature>
<dbReference type="PROSITE" id="PS50042">
    <property type="entry name" value="CNMP_BINDING_3"/>
    <property type="match status" value="1"/>
</dbReference>
<dbReference type="GO" id="GO:0016020">
    <property type="term" value="C:membrane"/>
    <property type="evidence" value="ECO:0007669"/>
    <property type="project" value="UniProtKB-SubCell"/>
</dbReference>
<keyword evidence="1" id="KW-0813">Transport</keyword>
<evidence type="ECO:0000256" key="2">
    <source>
        <dbReference type="ARBA" id="ARBA00023303"/>
    </source>
</evidence>
<dbReference type="EnsemblPlants" id="Kaladp0048s0488.1.v1.1">
    <property type="protein sequence ID" value="Kaladp0048s0488.1.v1.1"/>
    <property type="gene ID" value="Kaladp0048s0488.v1.1"/>
</dbReference>
<dbReference type="CDD" id="cd00038">
    <property type="entry name" value="CAP_ED"/>
    <property type="match status" value="1"/>
</dbReference>
<dbReference type="AlphaFoldDB" id="A0A7N0TY62"/>
<dbReference type="PANTHER" id="PTHR45651">
    <property type="entry name" value="CYCLIC NUCLEOTIDE-GATED ION CHANNEL 15-RELATED-RELATED"/>
    <property type="match status" value="1"/>
</dbReference>
<evidence type="ECO:0000256" key="3">
    <source>
        <dbReference type="SAM" id="MobiDB-lite"/>
    </source>
</evidence>
<dbReference type="Gene3D" id="1.10.287.70">
    <property type="match status" value="1"/>
</dbReference>
<feature type="transmembrane region" description="Helical" evidence="4">
    <location>
        <begin position="262"/>
        <end position="281"/>
    </location>
</feature>
<proteinExistence type="predicted"/>
<evidence type="ECO:0000256" key="1">
    <source>
        <dbReference type="ARBA" id="ARBA00023286"/>
    </source>
</evidence>
<dbReference type="InterPro" id="IPR000595">
    <property type="entry name" value="cNMP-bd_dom"/>
</dbReference>
<keyword evidence="4" id="KW-0472">Membrane</keyword>
<dbReference type="GO" id="GO:0005216">
    <property type="term" value="F:monoatomic ion channel activity"/>
    <property type="evidence" value="ECO:0007669"/>
    <property type="project" value="InterPro"/>
</dbReference>
<dbReference type="SUPFAM" id="SSF81324">
    <property type="entry name" value="Voltage-gated potassium channels"/>
    <property type="match status" value="1"/>
</dbReference>
<evidence type="ECO:0000259" key="5">
    <source>
        <dbReference type="PROSITE" id="PS50042"/>
    </source>
</evidence>
<protein>
    <recommendedName>
        <fullName evidence="5">Cyclic nucleotide-binding domain-containing protein</fullName>
    </recommendedName>
</protein>
<reference evidence="6" key="1">
    <citation type="submission" date="2021-01" db="UniProtKB">
        <authorList>
            <consortium name="EnsemblPlants"/>
        </authorList>
    </citation>
    <scope>IDENTIFICATION</scope>
</reference>